<dbReference type="SMR" id="A0A069Q5D1"/>
<dbReference type="RefSeq" id="WP_003105293.1">
    <property type="nucleotide sequence ID" value="NZ_AP024513.1"/>
</dbReference>
<evidence type="ECO:0000313" key="7">
    <source>
        <dbReference type="Proteomes" id="UP000194857"/>
    </source>
</evidence>
<dbReference type="Proteomes" id="UP000644192">
    <property type="component" value="Unassembled WGS sequence"/>
</dbReference>
<feature type="domain" description="Methyltransferase type 11" evidence="4">
    <location>
        <begin position="41"/>
        <end position="128"/>
    </location>
</feature>
<dbReference type="EMBL" id="NFFZ01000021">
    <property type="protein sequence ID" value="OTI56547.1"/>
    <property type="molecule type" value="Genomic_DNA"/>
</dbReference>
<sequence length="249" mass="28238">METRRLFDQGSAAYASARPRYPDALYRHLAGLCGQRRRAWDCATGTGQAALGLAQYFGEVLASDTSTQQIEHAVVHPGIRYSVQDAEATDYPDAAFDLVCVAQAWHWFDHSRFNRELLRVLRPGGVFAAWGYGWFSIDAQIDAAIDEEYLRPIGPYWAQQNRLLWNAYRDVELPLGELPAPAFVIEQQWSLARLFDYMATWSASRLCREAQGNAFVRQALQRVAALWGEPTSTRRVRMPLALRIARKDA</sequence>
<dbReference type="EMBL" id="WXZT01000001">
    <property type="protein sequence ID" value="MZZ10757.1"/>
    <property type="molecule type" value="Genomic_DNA"/>
</dbReference>
<reference evidence="5" key="2">
    <citation type="submission" date="2020-01" db="EMBL/GenBank/DDBJ databases">
        <title>Bacteria Cultured from War Wounds Associated with the Conflict in Eastern Ukraine.</title>
        <authorList>
            <person name="Snesrud E."/>
            <person name="Galac M.R."/>
            <person name="Mc Gann P."/>
            <person name="Valentine K."/>
            <person name="Viacheslav K."/>
        </authorList>
    </citation>
    <scope>NUCLEOTIDE SEQUENCE</scope>
    <source>
        <strain evidence="5">VNMU148</strain>
    </source>
</reference>
<dbReference type="Proteomes" id="UP000194857">
    <property type="component" value="Unassembled WGS sequence"/>
</dbReference>
<accession>A0A069Q5D1</accession>
<dbReference type="PANTHER" id="PTHR44942">
    <property type="entry name" value="METHYLTRANSF_11 DOMAIN-CONTAINING PROTEIN"/>
    <property type="match status" value="1"/>
</dbReference>
<dbReference type="InterPro" id="IPR013216">
    <property type="entry name" value="Methyltransf_11"/>
</dbReference>
<dbReference type="AlphaFoldDB" id="A0A069Q5D1"/>
<keyword evidence="3 5" id="KW-0808">Transferase</keyword>
<evidence type="ECO:0000313" key="8">
    <source>
        <dbReference type="Proteomes" id="UP000644192"/>
    </source>
</evidence>
<dbReference type="Gene3D" id="3.40.50.150">
    <property type="entry name" value="Vaccinia Virus protein VP39"/>
    <property type="match status" value="1"/>
</dbReference>
<dbReference type="InterPro" id="IPR029063">
    <property type="entry name" value="SAM-dependent_MTases_sf"/>
</dbReference>
<comment type="similarity">
    <text evidence="1">Belongs to the methyltransferase superfamily.</text>
</comment>
<gene>
    <name evidence="6" type="ORF">CAZ10_29385</name>
    <name evidence="5" type="ORF">GUL26_00715</name>
</gene>
<dbReference type="eggNOG" id="COG2226">
    <property type="taxonomic scope" value="Bacteria"/>
</dbReference>
<comment type="caution">
    <text evidence="5">The sequence shown here is derived from an EMBL/GenBank/DDBJ whole genome shotgun (WGS) entry which is preliminary data.</text>
</comment>
<reference evidence="6 7" key="1">
    <citation type="submission" date="2017-05" db="EMBL/GenBank/DDBJ databases">
        <authorList>
            <person name="Song R."/>
            <person name="Chenine A.L."/>
            <person name="Ruprecht R.M."/>
        </authorList>
    </citation>
    <scope>NUCLEOTIDE SEQUENCE [LARGE SCALE GENOMIC DNA]</scope>
    <source>
        <strain evidence="6 7">S567_C10_BS</strain>
    </source>
</reference>
<dbReference type="PANTHER" id="PTHR44942:SF4">
    <property type="entry name" value="METHYLTRANSFERASE TYPE 11 DOMAIN-CONTAINING PROTEIN"/>
    <property type="match status" value="1"/>
</dbReference>
<evidence type="ECO:0000256" key="1">
    <source>
        <dbReference type="ARBA" id="ARBA00008361"/>
    </source>
</evidence>
<evidence type="ECO:0000256" key="3">
    <source>
        <dbReference type="ARBA" id="ARBA00022679"/>
    </source>
</evidence>
<name>A0A069Q5D1_PSEAI</name>
<evidence type="ECO:0000259" key="4">
    <source>
        <dbReference type="Pfam" id="PF08241"/>
    </source>
</evidence>
<dbReference type="GO" id="GO:0008757">
    <property type="term" value="F:S-adenosylmethionine-dependent methyltransferase activity"/>
    <property type="evidence" value="ECO:0007669"/>
    <property type="project" value="InterPro"/>
</dbReference>
<evidence type="ECO:0000313" key="5">
    <source>
        <dbReference type="EMBL" id="MZZ10757.1"/>
    </source>
</evidence>
<dbReference type="OMA" id="EFDAVQY"/>
<accession>A0A1S1BV10</accession>
<dbReference type="CDD" id="cd02440">
    <property type="entry name" value="AdoMet_MTases"/>
    <property type="match status" value="1"/>
</dbReference>
<keyword evidence="2 5" id="KW-0489">Methyltransferase</keyword>
<proteinExistence type="inferred from homology"/>
<evidence type="ECO:0000256" key="2">
    <source>
        <dbReference type="ARBA" id="ARBA00022603"/>
    </source>
</evidence>
<protein>
    <submittedName>
        <fullName evidence="5">Methyltransferase domain-containing protein</fullName>
    </submittedName>
    <submittedName>
        <fullName evidence="6">SAM-dependent methyltransferase</fullName>
    </submittedName>
</protein>
<evidence type="ECO:0000313" key="6">
    <source>
        <dbReference type="EMBL" id="OTI56547.1"/>
    </source>
</evidence>
<dbReference type="Pfam" id="PF08241">
    <property type="entry name" value="Methyltransf_11"/>
    <property type="match status" value="1"/>
</dbReference>
<dbReference type="InterPro" id="IPR051052">
    <property type="entry name" value="Diverse_substrate_MTase"/>
</dbReference>
<dbReference type="GO" id="GO:0032259">
    <property type="term" value="P:methylation"/>
    <property type="evidence" value="ECO:0007669"/>
    <property type="project" value="UniProtKB-KW"/>
</dbReference>
<organism evidence="5 8">
    <name type="scientific">Pseudomonas aeruginosa</name>
    <dbReference type="NCBI Taxonomy" id="287"/>
    <lineage>
        <taxon>Bacteria</taxon>
        <taxon>Pseudomonadati</taxon>
        <taxon>Pseudomonadota</taxon>
        <taxon>Gammaproteobacteria</taxon>
        <taxon>Pseudomonadales</taxon>
        <taxon>Pseudomonadaceae</taxon>
        <taxon>Pseudomonas</taxon>
    </lineage>
</organism>
<dbReference type="SUPFAM" id="SSF53335">
    <property type="entry name" value="S-adenosyl-L-methionine-dependent methyltransferases"/>
    <property type="match status" value="1"/>
</dbReference>